<dbReference type="InterPro" id="IPR004358">
    <property type="entry name" value="Sig_transdc_His_kin-like_C"/>
</dbReference>
<dbReference type="SUPFAM" id="SSF47384">
    <property type="entry name" value="Homodimeric domain of signal transducing histidine kinase"/>
    <property type="match status" value="1"/>
</dbReference>
<dbReference type="Pfam" id="PF02518">
    <property type="entry name" value="HATPase_c"/>
    <property type="match status" value="1"/>
</dbReference>
<dbReference type="PANTHER" id="PTHR43711">
    <property type="entry name" value="TWO-COMPONENT HISTIDINE KINASE"/>
    <property type="match status" value="1"/>
</dbReference>
<accession>A0A0E9LUV8</accession>
<keyword evidence="3" id="KW-0597">Phosphoprotein</keyword>
<dbReference type="InterPro" id="IPR050736">
    <property type="entry name" value="Sensor_HK_Regulatory"/>
</dbReference>
<dbReference type="InterPro" id="IPR036890">
    <property type="entry name" value="HATPase_C_sf"/>
</dbReference>
<keyword evidence="5" id="KW-0418">Kinase</keyword>
<dbReference type="CDD" id="cd00130">
    <property type="entry name" value="PAS"/>
    <property type="match status" value="1"/>
</dbReference>
<dbReference type="SUPFAM" id="SSF55874">
    <property type="entry name" value="ATPase domain of HSP90 chaperone/DNA topoisomerase II/histidine kinase"/>
    <property type="match status" value="1"/>
</dbReference>
<dbReference type="InterPro" id="IPR005467">
    <property type="entry name" value="His_kinase_dom"/>
</dbReference>
<dbReference type="Gene3D" id="3.30.450.20">
    <property type="entry name" value="PAS domain"/>
    <property type="match status" value="3"/>
</dbReference>
<dbReference type="PRINTS" id="PR00344">
    <property type="entry name" value="BCTRLSENSOR"/>
</dbReference>
<dbReference type="GO" id="GO:0000155">
    <property type="term" value="F:phosphorelay sensor kinase activity"/>
    <property type="evidence" value="ECO:0007669"/>
    <property type="project" value="InterPro"/>
</dbReference>
<name>A0A0E9LUV8_9BACT</name>
<evidence type="ECO:0000256" key="5">
    <source>
        <dbReference type="ARBA" id="ARBA00022777"/>
    </source>
</evidence>
<dbReference type="SUPFAM" id="SSF55785">
    <property type="entry name" value="PYP-like sensor domain (PAS domain)"/>
    <property type="match status" value="3"/>
</dbReference>
<keyword evidence="6" id="KW-0902">Two-component regulatory system</keyword>
<evidence type="ECO:0000259" key="8">
    <source>
        <dbReference type="PROSITE" id="PS50113"/>
    </source>
</evidence>
<gene>
    <name evidence="9" type="ORF">JCM15548_11035</name>
</gene>
<keyword evidence="10" id="KW-1185">Reference proteome</keyword>
<dbReference type="PROSITE" id="PS50113">
    <property type="entry name" value="PAC"/>
    <property type="match status" value="1"/>
</dbReference>
<dbReference type="EC" id="2.7.13.3" evidence="2"/>
<evidence type="ECO:0000313" key="9">
    <source>
        <dbReference type="EMBL" id="GAO28896.1"/>
    </source>
</evidence>
<dbReference type="SMART" id="SM00388">
    <property type="entry name" value="HisKA"/>
    <property type="match status" value="1"/>
</dbReference>
<feature type="domain" description="PAC" evidence="8">
    <location>
        <begin position="240"/>
        <end position="292"/>
    </location>
</feature>
<dbReference type="STRING" id="1236989.JCM15548_11035"/>
<evidence type="ECO:0000259" key="7">
    <source>
        <dbReference type="PROSITE" id="PS50109"/>
    </source>
</evidence>
<dbReference type="Pfam" id="PF13426">
    <property type="entry name" value="PAS_9"/>
    <property type="match status" value="2"/>
</dbReference>
<dbReference type="Gene3D" id="1.10.287.130">
    <property type="match status" value="1"/>
</dbReference>
<dbReference type="InterPro" id="IPR000014">
    <property type="entry name" value="PAS"/>
</dbReference>
<dbReference type="InterPro" id="IPR035965">
    <property type="entry name" value="PAS-like_dom_sf"/>
</dbReference>
<dbReference type="PANTHER" id="PTHR43711:SF1">
    <property type="entry name" value="HISTIDINE KINASE 1"/>
    <property type="match status" value="1"/>
</dbReference>
<dbReference type="InterPro" id="IPR013655">
    <property type="entry name" value="PAS_fold_3"/>
</dbReference>
<dbReference type="Proteomes" id="UP000032900">
    <property type="component" value="Unassembled WGS sequence"/>
</dbReference>
<comment type="catalytic activity">
    <reaction evidence="1">
        <text>ATP + protein L-histidine = ADP + protein N-phospho-L-histidine.</text>
        <dbReference type="EC" id="2.7.13.3"/>
    </reaction>
</comment>
<dbReference type="Gene3D" id="3.30.565.10">
    <property type="entry name" value="Histidine kinase-like ATPase, C-terminal domain"/>
    <property type="match status" value="1"/>
</dbReference>
<dbReference type="InterPro" id="IPR000700">
    <property type="entry name" value="PAS-assoc_C"/>
</dbReference>
<dbReference type="AlphaFoldDB" id="A0A0E9LUV8"/>
<dbReference type="CDD" id="cd16922">
    <property type="entry name" value="HATPase_EvgS-ArcB-TorS-like"/>
    <property type="match status" value="1"/>
</dbReference>
<dbReference type="SMART" id="SM00387">
    <property type="entry name" value="HATPase_c"/>
    <property type="match status" value="1"/>
</dbReference>
<organism evidence="9 10">
    <name type="scientific">Geofilum rubicundum JCM 15548</name>
    <dbReference type="NCBI Taxonomy" id="1236989"/>
    <lineage>
        <taxon>Bacteria</taxon>
        <taxon>Pseudomonadati</taxon>
        <taxon>Bacteroidota</taxon>
        <taxon>Bacteroidia</taxon>
        <taxon>Marinilabiliales</taxon>
        <taxon>Marinilabiliaceae</taxon>
        <taxon>Geofilum</taxon>
    </lineage>
</organism>
<dbReference type="InterPro" id="IPR003661">
    <property type="entry name" value="HisK_dim/P_dom"/>
</dbReference>
<evidence type="ECO:0000256" key="3">
    <source>
        <dbReference type="ARBA" id="ARBA00022553"/>
    </source>
</evidence>
<dbReference type="RefSeq" id="WP_062122597.1">
    <property type="nucleotide sequence ID" value="NZ_BAZW01000005.1"/>
</dbReference>
<dbReference type="InterPro" id="IPR003594">
    <property type="entry name" value="HATPase_dom"/>
</dbReference>
<proteinExistence type="predicted"/>
<dbReference type="InterPro" id="IPR036097">
    <property type="entry name" value="HisK_dim/P_sf"/>
</dbReference>
<protein>
    <recommendedName>
        <fullName evidence="2">histidine kinase</fullName>
        <ecNumber evidence="2">2.7.13.3</ecNumber>
    </recommendedName>
</protein>
<keyword evidence="4" id="KW-0808">Transferase</keyword>
<dbReference type="FunFam" id="3.30.565.10:FF:000010">
    <property type="entry name" value="Sensor histidine kinase RcsC"/>
    <property type="match status" value="1"/>
</dbReference>
<evidence type="ECO:0000313" key="10">
    <source>
        <dbReference type="Proteomes" id="UP000032900"/>
    </source>
</evidence>
<dbReference type="CDD" id="cd00082">
    <property type="entry name" value="HisKA"/>
    <property type="match status" value="1"/>
</dbReference>
<evidence type="ECO:0000256" key="4">
    <source>
        <dbReference type="ARBA" id="ARBA00022679"/>
    </source>
</evidence>
<evidence type="ECO:0000256" key="2">
    <source>
        <dbReference type="ARBA" id="ARBA00012438"/>
    </source>
</evidence>
<comment type="caution">
    <text evidence="9">The sequence shown here is derived from an EMBL/GenBank/DDBJ whole genome shotgun (WGS) entry which is preliminary data.</text>
</comment>
<dbReference type="Pfam" id="PF08447">
    <property type="entry name" value="PAS_3"/>
    <property type="match status" value="1"/>
</dbReference>
<dbReference type="EMBL" id="BAZW01000005">
    <property type="protein sequence ID" value="GAO28896.1"/>
    <property type="molecule type" value="Genomic_DNA"/>
</dbReference>
<reference evidence="9 10" key="1">
    <citation type="journal article" date="2015" name="Microbes Environ.">
        <title>Distribution and evolution of nitrogen fixation genes in the phylum bacteroidetes.</title>
        <authorList>
            <person name="Inoue J."/>
            <person name="Oshima K."/>
            <person name="Suda W."/>
            <person name="Sakamoto M."/>
            <person name="Iino T."/>
            <person name="Noda S."/>
            <person name="Hongoh Y."/>
            <person name="Hattori M."/>
            <person name="Ohkuma M."/>
        </authorList>
    </citation>
    <scope>NUCLEOTIDE SEQUENCE [LARGE SCALE GENOMIC DNA]</scope>
    <source>
        <strain evidence="9">JCM 15548</strain>
    </source>
</reference>
<dbReference type="SMART" id="SM00091">
    <property type="entry name" value="PAS"/>
    <property type="match status" value="4"/>
</dbReference>
<dbReference type="OrthoDB" id="9757990at2"/>
<dbReference type="Pfam" id="PF00512">
    <property type="entry name" value="HisKA"/>
    <property type="match status" value="1"/>
</dbReference>
<dbReference type="PROSITE" id="PS50109">
    <property type="entry name" value="HIS_KIN"/>
    <property type="match status" value="1"/>
</dbReference>
<evidence type="ECO:0000256" key="6">
    <source>
        <dbReference type="ARBA" id="ARBA00023012"/>
    </source>
</evidence>
<feature type="domain" description="Histidine kinase" evidence="7">
    <location>
        <begin position="732"/>
        <end position="953"/>
    </location>
</feature>
<evidence type="ECO:0000256" key="1">
    <source>
        <dbReference type="ARBA" id="ARBA00000085"/>
    </source>
</evidence>
<sequence length="1067" mass="121081">MDGEQVAIQVLSAINQPLILIGESYQILFINDSGKARLKLDHTKKYDVSLGNLLQCDNALSLGACSTTIFCTQCRFHQVIDKVLETNQPLHNQVGTVYTPSSPEEIHWRVHFSAHPVNAGQPSVLLTLHSLSKENDFNSHSSFHALLKEHGIYTKLTDHIPGSEASFHSILKHTTDGIIILNKDCKISQWNRQLLNILEIDPEKDKGFNLEDLLSITSLSEGRFSLKEWTDIKKKCGSHHALEGALTTAQNNQAWVSMEIFPINNSGKEFNGALLVLKDLSDEQKSRDQIELNRFALEYSPSEFYYINTEGKILYANKLARENSGSATGHQYIFDINTSINLEWWQKMIKVVEEEEFMQFEALHKKRDGTFHPVLSHLFMPDITHKSLFCYYCNDITPQKQVEASLVKESRYNQNLAEISKELTVHNKLYSVELLVRQYAMQITDSVFAFLAYRDPLTQQLKTTVYTDPPKDYSDQIMVIESHIAEYYNQPGRFDSDEDQTRYADMLLNNSSDFKIKGKSLQSFLPYERIATAGIFFNSTYKGILLVAGRPTDYAEDDRDHLKNLANLFALAINRIQENSKLVETLDQLELAMEIADIFTYDIRPPQNEITTSSQWVRTVDSKVSKDKLSITEFKAKIHPDDLDPILTAIEEHRNSNSPNFKISGRLKVRGNQYRWYEGTGRIMQLTHSGDIERIIGMAIDTTEQEELNQALKKSHEEAVAANKAKSAFLARISHEFRTPLNAIIGFTDVLDRSLSDPVQKDYLSSIKKSGQNLLGLITDILDYSKIESGKITLKLAPANLSQLIRETQQMFMPAVKSKNLVFNVEMDEQLPEYLMLDELQLRQILINLLGNAIKFTERGSVDLYVKSQATHKDSAHITFRVTDTGIGIKPDSQKIIFEDFTQQEDQDNRRYGGTGLGLGIVKSIVQLMGGKIDLESSPGAGSAFTISLFNCQIVHQSPPRQPALSEQGIRKDAAKRTRADHPQAIKADCRADCQKLLKDHWRMFKHRPSFSTLPKVTAIMEEIASHHNDDALKAYALRIQKTVNTFDVEELHRCMEEVEQYTGISG</sequence>